<organism evidence="2 3">
    <name type="scientific">Panicum virgatum</name>
    <name type="common">Blackwell switchgrass</name>
    <dbReference type="NCBI Taxonomy" id="38727"/>
    <lineage>
        <taxon>Eukaryota</taxon>
        <taxon>Viridiplantae</taxon>
        <taxon>Streptophyta</taxon>
        <taxon>Embryophyta</taxon>
        <taxon>Tracheophyta</taxon>
        <taxon>Spermatophyta</taxon>
        <taxon>Magnoliopsida</taxon>
        <taxon>Liliopsida</taxon>
        <taxon>Poales</taxon>
        <taxon>Poaceae</taxon>
        <taxon>PACMAD clade</taxon>
        <taxon>Panicoideae</taxon>
        <taxon>Panicodae</taxon>
        <taxon>Paniceae</taxon>
        <taxon>Panicinae</taxon>
        <taxon>Panicum</taxon>
        <taxon>Panicum sect. Hiantes</taxon>
    </lineage>
</organism>
<keyword evidence="3" id="KW-1185">Reference proteome</keyword>
<evidence type="ECO:0000313" key="3">
    <source>
        <dbReference type="Proteomes" id="UP000823388"/>
    </source>
</evidence>
<proteinExistence type="predicted"/>
<reference evidence="2" key="1">
    <citation type="submission" date="2020-05" db="EMBL/GenBank/DDBJ databases">
        <title>WGS assembly of Panicum virgatum.</title>
        <authorList>
            <person name="Lovell J.T."/>
            <person name="Jenkins J."/>
            <person name="Shu S."/>
            <person name="Juenger T.E."/>
            <person name="Schmutz J."/>
        </authorList>
    </citation>
    <scope>NUCLEOTIDE SEQUENCE</scope>
    <source>
        <strain evidence="2">AP13</strain>
    </source>
</reference>
<sequence length="216" mass="23409">MAWQRTARGACGAAASGGPRSGAPSCRAPGEQLRRGRACAAAGEQAERARPSPCCGRQRGRHLLSTAGAALPCRGRERSGGAERQWRRWRSRGGAAAAAVELPHGGRSARRRPCGRQRASSLVLVPLPRLEPAARLLPPPSLLRARPDPVWAMRAALEARALRWRPWRGGGRRGLRQRSAHAGGGREEPAAGRWSPDRRPRFFLLTWHNVVPSFSA</sequence>
<protein>
    <submittedName>
        <fullName evidence="2">Uncharacterized protein</fullName>
    </submittedName>
</protein>
<comment type="caution">
    <text evidence="2">The sequence shown here is derived from an EMBL/GenBank/DDBJ whole genome shotgun (WGS) entry which is preliminary data.</text>
</comment>
<dbReference type="AlphaFoldDB" id="A0A8T0RCL0"/>
<feature type="compositionally biased region" description="Basic residues" evidence="1">
    <location>
        <begin position="170"/>
        <end position="179"/>
    </location>
</feature>
<evidence type="ECO:0000313" key="2">
    <source>
        <dbReference type="EMBL" id="KAG2583591.1"/>
    </source>
</evidence>
<name>A0A8T0RCL0_PANVG</name>
<evidence type="ECO:0000256" key="1">
    <source>
        <dbReference type="SAM" id="MobiDB-lite"/>
    </source>
</evidence>
<feature type="compositionally biased region" description="Basic and acidic residues" evidence="1">
    <location>
        <begin position="184"/>
        <end position="196"/>
    </location>
</feature>
<accession>A0A8T0RCL0</accession>
<feature type="region of interest" description="Disordered" evidence="1">
    <location>
        <begin position="170"/>
        <end position="196"/>
    </location>
</feature>
<dbReference type="Proteomes" id="UP000823388">
    <property type="component" value="Chromosome 6K"/>
</dbReference>
<feature type="region of interest" description="Disordered" evidence="1">
    <location>
        <begin position="1"/>
        <end position="31"/>
    </location>
</feature>
<dbReference type="EMBL" id="CM029047">
    <property type="protein sequence ID" value="KAG2583591.1"/>
    <property type="molecule type" value="Genomic_DNA"/>
</dbReference>
<gene>
    <name evidence="2" type="ORF">PVAP13_6KG233712</name>
</gene>
<feature type="compositionally biased region" description="Low complexity" evidence="1">
    <location>
        <begin position="7"/>
        <end position="27"/>
    </location>
</feature>